<dbReference type="OrthoDB" id="2157530at2759"/>
<dbReference type="EMBL" id="FJOG01000029">
    <property type="protein sequence ID" value="CZR65228.1"/>
    <property type="molecule type" value="Genomic_DNA"/>
</dbReference>
<protein>
    <recommendedName>
        <fullName evidence="2">Heterokaryon incompatibility domain-containing protein</fullName>
    </recommendedName>
</protein>
<sequence length="738" mass="83045">MSEEKNRASRSSLDRFKGTQDGLITLSIVASGLLFAMLNTTGEDEKEPQFQYPSLDPTTDGIRLLILRPGERGSRIECDLESITFGDNPTYDALSYEWGDSTQLKPVWLNGSKVLVREHLWGALNSLRDTRIRKAVWVDFLCIDQTNPLEKNKQIPLMAFIYRRARQVVIWLGSHKQPVDKEHEEKLGYAKSVDTRAKHVAEIKLEYFLHGLIHEGYWNRAWIVQEVGMASKIMVSFGSEPMEWNDFVKLLNWYREKNSNDAATQSILKLDNMRRSKFAQTGNFSLQNLVDEFRDAFCTLPHDKVYAFIGLANDTAENEIPINYQKSASEVYHDIMRHHFDSLQSESQQTSSIDAVYFAALVRRLLTREKIQQPRIIKTFREAITKESTKTDTPTNYSQPQKEATKEIAKDRPGENRNDVGISPKTSAGLGFLSSLFGTGMSINARKAGSAKEDEDSKDLSWKTEHLIALGVAGIAGTVGMAWLLRKYLEDDPLDQKPNKNLTWYWKESSLEDLSAWTNTPTTENGSPEFLLRGAIVSRVEHLGASIFNLATSHEAEKRWKVELGRYLRNSNVEDLSTVRGLNEKLLSMLGKTTQFCNRNIVSFNSHQAMTNLAPRNSATHDGTASHASPVLFIGSNQTLGVTPADVREGDFICQFWNSNACAVLRKSDSSDLHLPFEIIGRAAIVGKEEGSEWEVPTGKSQFTGKGCLKSDLVDLRVGISTLTWLSLDTIFLPSTTK</sequence>
<evidence type="ECO:0000259" key="2">
    <source>
        <dbReference type="Pfam" id="PF06985"/>
    </source>
</evidence>
<evidence type="ECO:0000256" key="1">
    <source>
        <dbReference type="SAM" id="MobiDB-lite"/>
    </source>
</evidence>
<proteinExistence type="predicted"/>
<dbReference type="InterPro" id="IPR052895">
    <property type="entry name" value="HetReg/Transcr_Mod"/>
</dbReference>
<accession>A0A1L7XJN2</accession>
<dbReference type="Proteomes" id="UP000184330">
    <property type="component" value="Unassembled WGS sequence"/>
</dbReference>
<dbReference type="STRING" id="576137.A0A1L7XJN2"/>
<feature type="domain" description="Heterokaryon incompatibility" evidence="2">
    <location>
        <begin position="91"/>
        <end position="226"/>
    </location>
</feature>
<evidence type="ECO:0000313" key="4">
    <source>
        <dbReference type="Proteomes" id="UP000184330"/>
    </source>
</evidence>
<keyword evidence="4" id="KW-1185">Reference proteome</keyword>
<evidence type="ECO:0000313" key="3">
    <source>
        <dbReference type="EMBL" id="CZR65228.1"/>
    </source>
</evidence>
<dbReference type="AlphaFoldDB" id="A0A1L7XJN2"/>
<organism evidence="3 4">
    <name type="scientific">Phialocephala subalpina</name>
    <dbReference type="NCBI Taxonomy" id="576137"/>
    <lineage>
        <taxon>Eukaryota</taxon>
        <taxon>Fungi</taxon>
        <taxon>Dikarya</taxon>
        <taxon>Ascomycota</taxon>
        <taxon>Pezizomycotina</taxon>
        <taxon>Leotiomycetes</taxon>
        <taxon>Helotiales</taxon>
        <taxon>Mollisiaceae</taxon>
        <taxon>Phialocephala</taxon>
        <taxon>Phialocephala fortinii species complex</taxon>
    </lineage>
</organism>
<dbReference type="Pfam" id="PF06985">
    <property type="entry name" value="HET"/>
    <property type="match status" value="1"/>
</dbReference>
<dbReference type="PANTHER" id="PTHR24148">
    <property type="entry name" value="ANKYRIN REPEAT DOMAIN-CONTAINING PROTEIN 39 HOMOLOG-RELATED"/>
    <property type="match status" value="1"/>
</dbReference>
<feature type="region of interest" description="Disordered" evidence="1">
    <location>
        <begin position="387"/>
        <end position="423"/>
    </location>
</feature>
<dbReference type="PANTHER" id="PTHR24148:SF64">
    <property type="entry name" value="HETEROKARYON INCOMPATIBILITY DOMAIN-CONTAINING PROTEIN"/>
    <property type="match status" value="1"/>
</dbReference>
<name>A0A1L7XJN2_9HELO</name>
<reference evidence="3 4" key="1">
    <citation type="submission" date="2016-03" db="EMBL/GenBank/DDBJ databases">
        <authorList>
            <person name="Ploux O."/>
        </authorList>
    </citation>
    <scope>NUCLEOTIDE SEQUENCE [LARGE SCALE GENOMIC DNA]</scope>
    <source>
        <strain evidence="3 4">UAMH 11012</strain>
    </source>
</reference>
<dbReference type="InterPro" id="IPR010730">
    <property type="entry name" value="HET"/>
</dbReference>
<gene>
    <name evidence="3" type="ORF">PAC_15128</name>
</gene>
<feature type="compositionally biased region" description="Basic and acidic residues" evidence="1">
    <location>
        <begin position="403"/>
        <end position="418"/>
    </location>
</feature>
<feature type="compositionally biased region" description="Polar residues" evidence="1">
    <location>
        <begin position="391"/>
        <end position="402"/>
    </location>
</feature>